<evidence type="ECO:0000313" key="2">
    <source>
        <dbReference type="EMBL" id="SMF91598.1"/>
    </source>
</evidence>
<name>A0A1X7HSB5_9BACL</name>
<reference evidence="2 3" key="1">
    <citation type="submission" date="2017-04" db="EMBL/GenBank/DDBJ databases">
        <authorList>
            <person name="Afonso C.L."/>
            <person name="Miller P.J."/>
            <person name="Scott M.A."/>
            <person name="Spackman E."/>
            <person name="Goraichik I."/>
            <person name="Dimitrov K.M."/>
            <person name="Suarez D.L."/>
            <person name="Swayne D.E."/>
        </authorList>
    </citation>
    <scope>NUCLEOTIDE SEQUENCE [LARGE SCALE GENOMIC DNA]</scope>
    <source>
        <strain evidence="2 3">N3/975</strain>
    </source>
</reference>
<dbReference type="AlphaFoldDB" id="A0A1X7HSB5"/>
<feature type="region of interest" description="Disordered" evidence="1">
    <location>
        <begin position="42"/>
        <end position="68"/>
    </location>
</feature>
<accession>A0A1X7HSB5</accession>
<proteinExistence type="predicted"/>
<protein>
    <submittedName>
        <fullName evidence="2">Uncharacterized protein</fullName>
    </submittedName>
</protein>
<evidence type="ECO:0000313" key="3">
    <source>
        <dbReference type="Proteomes" id="UP000192940"/>
    </source>
</evidence>
<dbReference type="RefSeq" id="WP_208916103.1">
    <property type="nucleotide sequence ID" value="NZ_LT840184.1"/>
</dbReference>
<sequence length="68" mass="7855">MKPNLQRTNLQVDDYLDLLNLATQLGDVRWKKEITRKLEMTLSSANSSIEPQHRRTDTQPFSSIDAPQ</sequence>
<dbReference type="Proteomes" id="UP000192940">
    <property type="component" value="Chromosome I"/>
</dbReference>
<evidence type="ECO:0000256" key="1">
    <source>
        <dbReference type="SAM" id="MobiDB-lite"/>
    </source>
</evidence>
<dbReference type="EMBL" id="LT840184">
    <property type="protein sequence ID" value="SMF91598.1"/>
    <property type="molecule type" value="Genomic_DNA"/>
</dbReference>
<keyword evidence="3" id="KW-1185">Reference proteome</keyword>
<gene>
    <name evidence="2" type="ORF">SAMN05661091_5505</name>
</gene>
<organism evidence="2 3">
    <name type="scientific">Paenibacillus uliginis N3/975</name>
    <dbReference type="NCBI Taxonomy" id="1313296"/>
    <lineage>
        <taxon>Bacteria</taxon>
        <taxon>Bacillati</taxon>
        <taxon>Bacillota</taxon>
        <taxon>Bacilli</taxon>
        <taxon>Bacillales</taxon>
        <taxon>Paenibacillaceae</taxon>
        <taxon>Paenibacillus</taxon>
    </lineage>
</organism>